<evidence type="ECO:0000259" key="5">
    <source>
        <dbReference type="PROSITE" id="PS51935"/>
    </source>
</evidence>
<dbReference type="PROSITE" id="PS51935">
    <property type="entry name" value="NLPC_P60"/>
    <property type="match status" value="1"/>
</dbReference>
<evidence type="ECO:0000313" key="7">
    <source>
        <dbReference type="Proteomes" id="UP000289200"/>
    </source>
</evidence>
<evidence type="ECO:0000256" key="4">
    <source>
        <dbReference type="ARBA" id="ARBA00022807"/>
    </source>
</evidence>
<proteinExistence type="inferred from homology"/>
<protein>
    <recommendedName>
        <fullName evidence="5">NlpC/P60 domain-containing protein</fullName>
    </recommendedName>
</protein>
<keyword evidence="2" id="KW-0645">Protease</keyword>
<comment type="caution">
    <text evidence="6">The sequence shown here is derived from an EMBL/GenBank/DDBJ whole genome shotgun (WGS) entry which is preliminary data.</text>
</comment>
<dbReference type="NCBIfam" id="TIGR02219">
    <property type="entry name" value="phage_NlpC_fam"/>
    <property type="match status" value="1"/>
</dbReference>
<keyword evidence="4" id="KW-0788">Thiol protease</keyword>
<dbReference type="InterPro" id="IPR011929">
    <property type="entry name" value="Phage_pept_NlpC/P60"/>
</dbReference>
<accession>A0A3S4B3T4</accession>
<dbReference type="OrthoDB" id="6058745at2"/>
<dbReference type="AlphaFoldDB" id="A0A3S4B3T4"/>
<dbReference type="GO" id="GO:0006508">
    <property type="term" value="P:proteolysis"/>
    <property type="evidence" value="ECO:0007669"/>
    <property type="project" value="UniProtKB-KW"/>
</dbReference>
<organism evidence="6 7">
    <name type="scientific">Rhodoplanes serenus</name>
    <dbReference type="NCBI Taxonomy" id="200615"/>
    <lineage>
        <taxon>Bacteria</taxon>
        <taxon>Pseudomonadati</taxon>
        <taxon>Pseudomonadota</taxon>
        <taxon>Alphaproteobacteria</taxon>
        <taxon>Hyphomicrobiales</taxon>
        <taxon>Nitrobacteraceae</taxon>
        <taxon>Rhodoplanes</taxon>
    </lineage>
</organism>
<evidence type="ECO:0000256" key="1">
    <source>
        <dbReference type="ARBA" id="ARBA00007074"/>
    </source>
</evidence>
<dbReference type="InterPro" id="IPR000064">
    <property type="entry name" value="NLP_P60_dom"/>
</dbReference>
<gene>
    <name evidence="6" type="ORF">RHODGE_RHODGE_04387</name>
</gene>
<dbReference type="EMBL" id="UWOC01000192">
    <property type="protein sequence ID" value="VCU10822.1"/>
    <property type="molecule type" value="Genomic_DNA"/>
</dbReference>
<reference evidence="7" key="1">
    <citation type="submission" date="2018-10" db="EMBL/GenBank/DDBJ databases">
        <authorList>
            <person name="Peiro R."/>
            <person name="Begona"/>
            <person name="Cbmso G."/>
            <person name="Lopez M."/>
            <person name="Gonzalez S."/>
            <person name="Sacristan E."/>
            <person name="Castillo E."/>
        </authorList>
    </citation>
    <scope>NUCLEOTIDE SEQUENCE [LARGE SCALE GENOMIC DNA]</scope>
</reference>
<dbReference type="RefSeq" id="WP_129611191.1">
    <property type="nucleotide sequence ID" value="NZ_UWOC01000192.1"/>
</dbReference>
<comment type="similarity">
    <text evidence="1">Belongs to the peptidase C40 family.</text>
</comment>
<feature type="domain" description="NlpC/P60" evidence="5">
    <location>
        <begin position="2"/>
        <end position="141"/>
    </location>
</feature>
<dbReference type="Proteomes" id="UP000289200">
    <property type="component" value="Unassembled WGS sequence"/>
</dbReference>
<keyword evidence="7" id="KW-1185">Reference proteome</keyword>
<keyword evidence="3" id="KW-0378">Hydrolase</keyword>
<name>A0A3S4B3T4_9BRAD</name>
<evidence type="ECO:0000313" key="6">
    <source>
        <dbReference type="EMBL" id="VCU10822.1"/>
    </source>
</evidence>
<dbReference type="SUPFAM" id="SSF54001">
    <property type="entry name" value="Cysteine proteinases"/>
    <property type="match status" value="1"/>
</dbReference>
<dbReference type="Gene3D" id="3.90.1720.10">
    <property type="entry name" value="endopeptidase domain like (from Nostoc punctiforme)"/>
    <property type="match status" value="1"/>
</dbReference>
<dbReference type="GO" id="GO:0008234">
    <property type="term" value="F:cysteine-type peptidase activity"/>
    <property type="evidence" value="ECO:0007669"/>
    <property type="project" value="UniProtKB-KW"/>
</dbReference>
<evidence type="ECO:0000256" key="3">
    <source>
        <dbReference type="ARBA" id="ARBA00022801"/>
    </source>
</evidence>
<sequence length="145" mass="15742">MVIERATIVAEARSWIGTPYRHQASVKGVGCDCLGLVRGIWRALHGDEPEPLPAYTPDWAEATGRDTLLAAAGRHLITIAPDTARPGDVLLFRWRAGLPSKHAAIVTAPDLMVHAHDGARVAEVVIAPWWRRRIAGAFAFPDVIA</sequence>
<dbReference type="Pfam" id="PF00877">
    <property type="entry name" value="NLPC_P60"/>
    <property type="match status" value="1"/>
</dbReference>
<evidence type="ECO:0000256" key="2">
    <source>
        <dbReference type="ARBA" id="ARBA00022670"/>
    </source>
</evidence>
<dbReference type="InterPro" id="IPR038765">
    <property type="entry name" value="Papain-like_cys_pep_sf"/>
</dbReference>